<name>A0A2D0MWY5_FLAN2</name>
<protein>
    <recommendedName>
        <fullName evidence="3">Methyltransferase type 11 domain-containing protein</fullName>
    </recommendedName>
</protein>
<evidence type="ECO:0000259" key="3">
    <source>
        <dbReference type="Pfam" id="PF08241"/>
    </source>
</evidence>
<keyword evidence="5" id="KW-1185">Reference proteome</keyword>
<dbReference type="InterPro" id="IPR013216">
    <property type="entry name" value="Methyltransf_11"/>
</dbReference>
<dbReference type="SUPFAM" id="SSF53756">
    <property type="entry name" value="UDP-Glycosyltransferase/glycogen phosphorylase"/>
    <property type="match status" value="1"/>
</dbReference>
<dbReference type="Pfam" id="PF13692">
    <property type="entry name" value="Glyco_trans_1_4"/>
    <property type="match status" value="1"/>
</dbReference>
<gene>
    <name evidence="4" type="ORF">CRP01_40755</name>
</gene>
<dbReference type="InterPro" id="IPR029063">
    <property type="entry name" value="SAM-dependent_MTases_sf"/>
</dbReference>
<dbReference type="Proteomes" id="UP000223913">
    <property type="component" value="Unassembled WGS sequence"/>
</dbReference>
<dbReference type="Gene3D" id="3.40.50.2000">
    <property type="entry name" value="Glycogen Phosphorylase B"/>
    <property type="match status" value="2"/>
</dbReference>
<dbReference type="CDD" id="cd03801">
    <property type="entry name" value="GT4_PimA-like"/>
    <property type="match status" value="1"/>
</dbReference>
<keyword evidence="1" id="KW-0328">Glycosyltransferase</keyword>
<evidence type="ECO:0000256" key="1">
    <source>
        <dbReference type="ARBA" id="ARBA00022676"/>
    </source>
</evidence>
<dbReference type="SUPFAM" id="SSF53335">
    <property type="entry name" value="S-adenosyl-L-methionine-dependent methyltransferases"/>
    <property type="match status" value="1"/>
</dbReference>
<reference evidence="4 5" key="1">
    <citation type="submission" date="2017-10" db="EMBL/GenBank/DDBJ databases">
        <title>The draft genome sequence of Lewinella nigricans NBRC 102662.</title>
        <authorList>
            <person name="Wang K."/>
        </authorList>
    </citation>
    <scope>NUCLEOTIDE SEQUENCE [LARGE SCALE GENOMIC DNA]</scope>
    <source>
        <strain evidence="4 5">NBRC 102662</strain>
    </source>
</reference>
<evidence type="ECO:0000313" key="5">
    <source>
        <dbReference type="Proteomes" id="UP000223913"/>
    </source>
</evidence>
<keyword evidence="2" id="KW-0808">Transferase</keyword>
<dbReference type="EMBL" id="PDUD01000079">
    <property type="protein sequence ID" value="PHN00717.1"/>
    <property type="molecule type" value="Genomic_DNA"/>
</dbReference>
<dbReference type="Pfam" id="PF08241">
    <property type="entry name" value="Methyltransf_11"/>
    <property type="match status" value="1"/>
</dbReference>
<dbReference type="Gene3D" id="3.40.50.150">
    <property type="entry name" value="Vaccinia Virus protein VP39"/>
    <property type="match status" value="1"/>
</dbReference>
<dbReference type="PANTHER" id="PTHR12526">
    <property type="entry name" value="GLYCOSYLTRANSFERASE"/>
    <property type="match status" value="1"/>
</dbReference>
<dbReference type="RefSeq" id="WP_099155868.1">
    <property type="nucleotide sequence ID" value="NZ_PDUD01000079.1"/>
</dbReference>
<dbReference type="PANTHER" id="PTHR12526:SF629">
    <property type="entry name" value="TEICHURONIC ACID BIOSYNTHESIS GLYCOSYLTRANSFERASE TUAH-RELATED"/>
    <property type="match status" value="1"/>
</dbReference>
<comment type="caution">
    <text evidence="4">The sequence shown here is derived from an EMBL/GenBank/DDBJ whole genome shotgun (WGS) entry which is preliminary data.</text>
</comment>
<dbReference type="CDD" id="cd02440">
    <property type="entry name" value="AdoMet_MTases"/>
    <property type="match status" value="1"/>
</dbReference>
<dbReference type="GO" id="GO:0008757">
    <property type="term" value="F:S-adenosylmethionine-dependent methyltransferase activity"/>
    <property type="evidence" value="ECO:0007669"/>
    <property type="project" value="InterPro"/>
</dbReference>
<evidence type="ECO:0000313" key="4">
    <source>
        <dbReference type="EMBL" id="PHN00717.1"/>
    </source>
</evidence>
<dbReference type="OrthoDB" id="655095at2"/>
<feature type="domain" description="Methyltransferase type 11" evidence="3">
    <location>
        <begin position="513"/>
        <end position="609"/>
    </location>
</feature>
<organism evidence="4 5">
    <name type="scientific">Flavilitoribacter nigricans (strain ATCC 23147 / DSM 23189 / NBRC 102662 / NCIMB 1420 / SS-2)</name>
    <name type="common">Lewinella nigricans</name>
    <dbReference type="NCBI Taxonomy" id="1122177"/>
    <lineage>
        <taxon>Bacteria</taxon>
        <taxon>Pseudomonadati</taxon>
        <taxon>Bacteroidota</taxon>
        <taxon>Saprospiria</taxon>
        <taxon>Saprospirales</taxon>
        <taxon>Lewinellaceae</taxon>
        <taxon>Flavilitoribacter</taxon>
    </lineage>
</organism>
<proteinExistence type="predicted"/>
<evidence type="ECO:0000256" key="2">
    <source>
        <dbReference type="ARBA" id="ARBA00022679"/>
    </source>
</evidence>
<accession>A0A2D0MWY5</accession>
<dbReference type="GO" id="GO:0016757">
    <property type="term" value="F:glycosyltransferase activity"/>
    <property type="evidence" value="ECO:0007669"/>
    <property type="project" value="UniProtKB-KW"/>
</dbReference>
<dbReference type="AlphaFoldDB" id="A0A2D0MWY5"/>
<sequence length="709" mass="81779">MDYVKLAQLFLKYPVRFVKNLNRENISKYKYAIQTEDPRQILENMERFLSNLPLVTHSAQDGALPARIRDFVAELEVLTAQRSKTVILFVSHETTLTGAPLIIHRVARHFQDHHEIFPVFLLLKGGKIRDLFVKEFASYPFPETLSEFEKGKELQKLLPAIMAKIPIEYAFVNSAESRFVLPLLKRSKIPKIISLVHEMGNLYPKNSWRGISRYSDQVVFPCEFVREKAMENYRFPASIVSIKGQGLLKPEIFEADVSQCRQFVRKQLGIPENARIVLSCGTPIARKGIDIFVFTAISTLSKWTDAAPLYFLWIGDAPDNYYQQWSRRDIEFSSWSENILLMDSQDDTIPWFVGSDIFLLTSRGDPFPCVVHEALAAGLQVVGFENTGGIKEMLPPQAAVLHPYGDLAAASSSIIFHLQNANPEIRTSIVNYAKQHLNYRNYSKYLFELTEKKTEPREDMYPLRDELPVPPPSLMHYRESAESHLKAGKREVDSIRTCLQNSGYNFSSFKRVLEFGCNNCRLLRWFYEEDERKELWGCDVDEQAIKWSKDNLGEVINVVHNNHYPSLDFADNYFELVFAGSIFTHIDNNAQDWLDELTRITRPGGLLYLTFLDEHSMYTLANEPNRPVYQRVAAHREAAKIWKGEFHRIGFLPDKGDKTADLILCHSDYIKNMHNENLELIQVMKKAYSGFQTAYLFRKKLQENGTDLP</sequence>